<keyword evidence="4" id="KW-0812">Transmembrane</keyword>
<feature type="region of interest" description="Disordered" evidence="3">
    <location>
        <begin position="454"/>
        <end position="483"/>
    </location>
</feature>
<evidence type="ECO:0000256" key="4">
    <source>
        <dbReference type="SAM" id="Phobius"/>
    </source>
</evidence>
<dbReference type="OrthoDB" id="6151406at2759"/>
<gene>
    <name evidence="7" type="primary">LOC122133719</name>
</gene>
<dbReference type="GO" id="GO:0007166">
    <property type="term" value="P:cell surface receptor signaling pathway"/>
    <property type="evidence" value="ECO:0007669"/>
    <property type="project" value="TreeGrafter"/>
</dbReference>
<feature type="domain" description="Ig-like" evidence="5">
    <location>
        <begin position="95"/>
        <end position="158"/>
    </location>
</feature>
<feature type="compositionally biased region" description="Polar residues" evidence="3">
    <location>
        <begin position="820"/>
        <end position="836"/>
    </location>
</feature>
<keyword evidence="2" id="KW-1015">Disulfide bond</keyword>
<organism evidence="6 7">
    <name type="scientific">Clupea harengus</name>
    <name type="common">Atlantic herring</name>
    <dbReference type="NCBI Taxonomy" id="7950"/>
    <lineage>
        <taxon>Eukaryota</taxon>
        <taxon>Metazoa</taxon>
        <taxon>Chordata</taxon>
        <taxon>Craniata</taxon>
        <taxon>Vertebrata</taxon>
        <taxon>Euteleostomi</taxon>
        <taxon>Actinopterygii</taxon>
        <taxon>Neopterygii</taxon>
        <taxon>Teleostei</taxon>
        <taxon>Clupei</taxon>
        <taxon>Clupeiformes</taxon>
        <taxon>Clupeoidei</taxon>
        <taxon>Clupeidae</taxon>
        <taxon>Clupea</taxon>
    </lineage>
</organism>
<dbReference type="PANTHER" id="PTHR11481:SF64">
    <property type="entry name" value="FC RECEPTOR-LIKE PROTEIN 4"/>
    <property type="match status" value="1"/>
</dbReference>
<dbReference type="PANTHER" id="PTHR11481">
    <property type="entry name" value="IMMUNOGLOBULIN FC RECEPTOR"/>
    <property type="match status" value="1"/>
</dbReference>
<dbReference type="Pfam" id="PF13895">
    <property type="entry name" value="Ig_2"/>
    <property type="match status" value="2"/>
</dbReference>
<keyword evidence="4" id="KW-0472">Membrane</keyword>
<sequence>MIENALPLATLTVEPHSPVFTGETVTLRCVIESLSDWTYMMYKWPSSAPVSEGNTFNIIAAQSNKGQYWCQGKRRDRPTASQTSSRITLDVTALPEAMVNVVSPHSPYYPGDDVTLRCDIAEYTGWYRYDWYKYNNQISSQTKKTILISLPDDAGQYTSLPTATLSVEPPQGPYYPGDEVTLRCDIAEYTDWYLYYWYRGSYYIPSQKSQTAIYLHVDVGLYQYTCAGRRGSRPTTSQLSAPISITVTALPLATLTVEPHSPVFTGETVTLKCVIKSLSGWTYKWYKGLSSAPVSEGNTFTIRGATESHKGQYWSSKPKLTLRPGHQLLTGDSVTLTCELGVSSGLVFYWYRDTQTSDPVAQTDGNSYSIISVKVSDGGQYWCRAGRGDPVYHTQYSDEVEIKVTERPKATVTLKSNWTEFFSGERVSLRCDIKSGESSDWEYSWFRNGVSKSEKEHEISPSQNGNYTCKGQRKRDTKESEESAAVGITVSSEKAQAVLGSLSQMWLTEGDSVTLSCEVRGSTTGWRFHWYKTAPYSPELVYEKRRYSLQLVSDSISGAEGSYTLSPAALRHTGVYVCKGERGEPAYHTEFSQPQPLWVTGVSPPASVIIHSNWTQIFTSESLSLRCGVQGNSTGWRLRWFTGRGGISKCPTLWRSETGSTCSISSASSSDSGVYWCQSESGEQSDPVTVHTGNVILESPAHPVTEGDPLTLRCRYRRQPSNISADFYKNGTLLQTFTTGEMTIPAVSESHEGVYRCRNPEKGESPESWVSQRSESSDSESSSLVVAVGVVVGLLIAFALVILLVLLYRSRKVKVSVTPNLGQQQNNSPSSTSHQRPVSGGAVAGTSDVVYAQIELKKMDAERKKKEGATKSDTLYSLLKPVKKPDLAGPSDVTYADVQIKMKPQANRVRQKAGVILKPNWTKLFRRDTVLFRCHIPGEPSTDWEYIWYKDEEELNPSKSWSESNEYKNVGPVDESDSGEYACLGMRKVDSVFSEISDAVILVSQCHCQVSVFTVHEKDIITIPLPPKKAYS</sequence>
<evidence type="ECO:0000313" key="6">
    <source>
        <dbReference type="Proteomes" id="UP000515152"/>
    </source>
</evidence>
<feature type="compositionally biased region" description="Basic and acidic residues" evidence="3">
    <location>
        <begin position="756"/>
        <end position="765"/>
    </location>
</feature>
<feature type="compositionally biased region" description="Polar residues" evidence="3">
    <location>
        <begin position="460"/>
        <end position="469"/>
    </location>
</feature>
<dbReference type="Proteomes" id="UP000515152">
    <property type="component" value="Chromosome 18"/>
</dbReference>
<feature type="domain" description="Ig-like" evidence="5">
    <location>
        <begin position="161"/>
        <end position="244"/>
    </location>
</feature>
<dbReference type="SMART" id="SM00409">
    <property type="entry name" value="IG"/>
    <property type="match status" value="10"/>
</dbReference>
<protein>
    <submittedName>
        <fullName evidence="7">Basement membrane-specific heparan sulfate proteoglycan core protein-like</fullName>
    </submittedName>
</protein>
<dbReference type="KEGG" id="char:122133719"/>
<evidence type="ECO:0000256" key="2">
    <source>
        <dbReference type="ARBA" id="ARBA00023157"/>
    </source>
</evidence>
<feature type="domain" description="Ig-like" evidence="5">
    <location>
        <begin position="318"/>
        <end position="405"/>
    </location>
</feature>
<feature type="domain" description="Ig-like" evidence="5">
    <location>
        <begin position="604"/>
        <end position="689"/>
    </location>
</feature>
<dbReference type="PROSITE" id="PS50835">
    <property type="entry name" value="IG_LIKE"/>
    <property type="match status" value="10"/>
</dbReference>
<dbReference type="InterPro" id="IPR003599">
    <property type="entry name" value="Ig_sub"/>
</dbReference>
<feature type="region of interest" description="Disordered" evidence="3">
    <location>
        <begin position="756"/>
        <end position="776"/>
    </location>
</feature>
<dbReference type="GO" id="GO:0006955">
    <property type="term" value="P:immune response"/>
    <property type="evidence" value="ECO:0007669"/>
    <property type="project" value="TreeGrafter"/>
</dbReference>
<feature type="domain" description="Ig-like" evidence="5">
    <location>
        <begin position="408"/>
        <end position="487"/>
    </location>
</feature>
<dbReference type="GeneID" id="122133719"/>
<dbReference type="InterPro" id="IPR003598">
    <property type="entry name" value="Ig_sub2"/>
</dbReference>
<feature type="region of interest" description="Disordered" evidence="3">
    <location>
        <begin position="820"/>
        <end position="842"/>
    </location>
</feature>
<name>A0A8M1KR24_CLUHA</name>
<evidence type="ECO:0000256" key="1">
    <source>
        <dbReference type="ARBA" id="ARBA00022729"/>
    </source>
</evidence>
<feature type="domain" description="Ig-like" evidence="5">
    <location>
        <begin position="251"/>
        <end position="313"/>
    </location>
</feature>
<dbReference type="InterPro" id="IPR050488">
    <property type="entry name" value="Ig_Fc_receptor"/>
</dbReference>
<feature type="domain" description="Ig-like" evidence="5">
    <location>
        <begin position="7"/>
        <end position="88"/>
    </location>
</feature>
<keyword evidence="4" id="KW-1133">Transmembrane helix</keyword>
<keyword evidence="6" id="KW-1185">Reference proteome</keyword>
<dbReference type="GO" id="GO:0009897">
    <property type="term" value="C:external side of plasma membrane"/>
    <property type="evidence" value="ECO:0007669"/>
    <property type="project" value="TreeGrafter"/>
</dbReference>
<accession>A0A8M1KR24</accession>
<feature type="domain" description="Ig-like" evidence="5">
    <location>
        <begin position="693"/>
        <end position="771"/>
    </location>
</feature>
<feature type="domain" description="Ig-like" evidence="5">
    <location>
        <begin position="904"/>
        <end position="983"/>
    </location>
</feature>
<proteinExistence type="predicted"/>
<reference evidence="7" key="1">
    <citation type="submission" date="2025-08" db="UniProtKB">
        <authorList>
            <consortium name="RefSeq"/>
        </authorList>
    </citation>
    <scope>IDENTIFICATION</scope>
</reference>
<dbReference type="InterPro" id="IPR007110">
    <property type="entry name" value="Ig-like_dom"/>
</dbReference>
<feature type="compositionally biased region" description="Low complexity" evidence="3">
    <location>
        <begin position="766"/>
        <end position="776"/>
    </location>
</feature>
<dbReference type="Pfam" id="PF13927">
    <property type="entry name" value="Ig_3"/>
    <property type="match status" value="3"/>
</dbReference>
<dbReference type="AlphaFoldDB" id="A0A8M1KR24"/>
<dbReference type="SMART" id="SM00408">
    <property type="entry name" value="IGc2"/>
    <property type="match status" value="8"/>
</dbReference>
<keyword evidence="1" id="KW-0732">Signal</keyword>
<dbReference type="RefSeq" id="XP_042566332.1">
    <property type="nucleotide sequence ID" value="XM_042710398.1"/>
</dbReference>
<evidence type="ECO:0000313" key="7">
    <source>
        <dbReference type="RefSeq" id="XP_042566332.1"/>
    </source>
</evidence>
<feature type="domain" description="Ig-like" evidence="5">
    <location>
        <begin position="493"/>
        <end position="592"/>
    </location>
</feature>
<evidence type="ECO:0000259" key="5">
    <source>
        <dbReference type="PROSITE" id="PS50835"/>
    </source>
</evidence>
<evidence type="ECO:0000256" key="3">
    <source>
        <dbReference type="SAM" id="MobiDB-lite"/>
    </source>
</evidence>
<dbReference type="GO" id="GO:0004888">
    <property type="term" value="F:transmembrane signaling receptor activity"/>
    <property type="evidence" value="ECO:0007669"/>
    <property type="project" value="TreeGrafter"/>
</dbReference>
<feature type="transmembrane region" description="Helical" evidence="4">
    <location>
        <begin position="784"/>
        <end position="808"/>
    </location>
</feature>